<dbReference type="Proteomes" id="UP000199182">
    <property type="component" value="Unassembled WGS sequence"/>
</dbReference>
<proteinExistence type="predicted"/>
<evidence type="ECO:0008006" key="3">
    <source>
        <dbReference type="Google" id="ProtNLM"/>
    </source>
</evidence>
<accession>A0A1H0B4U4</accession>
<dbReference type="AlphaFoldDB" id="A0A1H0B4U4"/>
<evidence type="ECO:0000313" key="1">
    <source>
        <dbReference type="EMBL" id="SDN40677.1"/>
    </source>
</evidence>
<gene>
    <name evidence="1" type="ORF">SAMN05192585_11856</name>
</gene>
<dbReference type="STRING" id="258515.SAMN05192585_11856"/>
<protein>
    <recommendedName>
        <fullName evidence="3">Chemotaxis protein CheX</fullName>
    </recommendedName>
</protein>
<keyword evidence="2" id="KW-1185">Reference proteome</keyword>
<dbReference type="InterPro" id="IPR037257">
    <property type="entry name" value="T2SS_E_N_sf"/>
</dbReference>
<dbReference type="RefSeq" id="WP_092640398.1">
    <property type="nucleotide sequence ID" value="NZ_FNID01000018.1"/>
</dbReference>
<dbReference type="OrthoDB" id="5614404at2"/>
<dbReference type="EMBL" id="FNID01000018">
    <property type="protein sequence ID" value="SDN40677.1"/>
    <property type="molecule type" value="Genomic_DNA"/>
</dbReference>
<dbReference type="SUPFAM" id="SSF160246">
    <property type="entry name" value="EspE N-terminal domain-like"/>
    <property type="match status" value="2"/>
</dbReference>
<organism evidence="1 2">
    <name type="scientific">Acetanaerobacterium elongatum</name>
    <dbReference type="NCBI Taxonomy" id="258515"/>
    <lineage>
        <taxon>Bacteria</taxon>
        <taxon>Bacillati</taxon>
        <taxon>Bacillota</taxon>
        <taxon>Clostridia</taxon>
        <taxon>Eubacteriales</taxon>
        <taxon>Oscillospiraceae</taxon>
        <taxon>Acetanaerobacterium</taxon>
    </lineage>
</organism>
<reference evidence="1 2" key="1">
    <citation type="submission" date="2016-10" db="EMBL/GenBank/DDBJ databases">
        <authorList>
            <person name="de Groot N.N."/>
        </authorList>
    </citation>
    <scope>NUCLEOTIDE SEQUENCE [LARGE SCALE GENOMIC DNA]</scope>
    <source>
        <strain evidence="1 2">CGMCC 1.5012</strain>
    </source>
</reference>
<name>A0A1H0B4U4_9FIRM</name>
<evidence type="ECO:0000313" key="2">
    <source>
        <dbReference type="Proteomes" id="UP000199182"/>
    </source>
</evidence>
<sequence>MFTQFFGSYLLNNHLVTSEQLAQALELQKKVHVKLGVLAINAGYMTAEQVDKLHKMQMHTDKRMGDLAVEMGYMTPDQVNELLTSQKTGYLLLGQALVESGCMTNGQFAIALDSYKRSAKITEAEFADEKAASVRSVISDFYGFSLAGTKGDLYADYVSLLLKNIIRFIGDDFTLLPSSTVQLHACKQAAIQVIKGSEQIFTAIEASNDAFTAFASRYAQERFTENDEYVKASVGEFLNLHNGLFAVNTSNSLAVELDLEPQDYESDKILNGFKNLFIVPIGFPFGTVNFLLSGELPE</sequence>